<proteinExistence type="predicted"/>
<dbReference type="CDD" id="cd00143">
    <property type="entry name" value="PP2Cc"/>
    <property type="match status" value="1"/>
</dbReference>
<evidence type="ECO:0000259" key="6">
    <source>
        <dbReference type="PROSITE" id="PS50011"/>
    </source>
</evidence>
<sequence>MENSSAKKSRHGYCEDFFVPSVESPESYSVLISSFTGDKEVNEDYICFHVGELKQRNTHGSVLIVADGLSGGKGGRIAAELFSRCFLDGYFCSKESLPPEKNVGHLFDSINKWLVSVAKMDQTIEGMSASFCVVIVRAWECYIFHAGDVRCYLLNGGQLQQITSDHVVSALYGQYITRAIGLESEFIGEMSKIAISDNDKIIVCSDGLHRFVTRNQIREFLVGTQFLGSSTIDELVDCARLHGSKDDISIGILQCLNIPKKSYMFYESQIDHLPIGKCPHPGDLVDGFTILNLIHDGYYNKIFLVEPAGSPGKNYVMKFPNHRTLRNKSILNTIAREKWVASVVSSPWLAEGIENFIASPSQIYLLAPYYDGITLGKAVCENRLSFAESLSIARKLSYGLYELHRHGIIHRDIKPDNIMIVNNNVVRIMDFGFARIPGQIGSEFDVDLGTPAYSAPELVAGNLADSRSDVYSFGVTLYYMFSGGKSPFGIDGYKSLKRCNNTPYWLDEMVKKML</sequence>
<evidence type="ECO:0000256" key="3">
    <source>
        <dbReference type="ARBA" id="ARBA00022741"/>
    </source>
</evidence>
<dbReference type="EMBL" id="WNJL01000037">
    <property type="protein sequence ID" value="NDU43135.1"/>
    <property type="molecule type" value="Genomic_DNA"/>
</dbReference>
<dbReference type="Gene3D" id="1.10.510.10">
    <property type="entry name" value="Transferase(Phosphotransferase) domain 1"/>
    <property type="match status" value="1"/>
</dbReference>
<feature type="domain" description="PPM-type phosphatase" evidence="7">
    <location>
        <begin position="29"/>
        <end position="255"/>
    </location>
</feature>
<dbReference type="InterPro" id="IPR011009">
    <property type="entry name" value="Kinase-like_dom_sf"/>
</dbReference>
<accession>A0A845UCQ7</accession>
<dbReference type="CDD" id="cd14014">
    <property type="entry name" value="STKc_PknB_like"/>
    <property type="match status" value="1"/>
</dbReference>
<reference evidence="8" key="1">
    <citation type="submission" date="2019-11" db="EMBL/GenBank/DDBJ databases">
        <title>Acidithiobacillus ferrianus sp. nov.: a facultatively anaerobic and extremely acidophilic chemolithoautotroph.</title>
        <authorList>
            <person name="Norris P.R."/>
            <person name="Falagan C."/>
            <person name="Moya-Beltran A."/>
            <person name="Castro M."/>
            <person name="Quatrini R."/>
            <person name="Johnson D.B."/>
        </authorList>
    </citation>
    <scope>NUCLEOTIDE SEQUENCE [LARGE SCALE GENOMIC DNA]</scope>
    <source>
        <strain evidence="8">MG</strain>
    </source>
</reference>
<dbReference type="InterPro" id="IPR008271">
    <property type="entry name" value="Ser/Thr_kinase_AS"/>
</dbReference>
<dbReference type="GO" id="GO:0005524">
    <property type="term" value="F:ATP binding"/>
    <property type="evidence" value="ECO:0007669"/>
    <property type="project" value="UniProtKB-KW"/>
</dbReference>
<evidence type="ECO:0000256" key="1">
    <source>
        <dbReference type="ARBA" id="ARBA00022527"/>
    </source>
</evidence>
<protein>
    <submittedName>
        <fullName evidence="8">Protein kinase</fullName>
    </submittedName>
</protein>
<dbReference type="PANTHER" id="PTHR24351">
    <property type="entry name" value="RIBOSOMAL PROTEIN S6 KINASE"/>
    <property type="match status" value="1"/>
</dbReference>
<evidence type="ECO:0000256" key="4">
    <source>
        <dbReference type="ARBA" id="ARBA00022777"/>
    </source>
</evidence>
<dbReference type="SMART" id="SM00332">
    <property type="entry name" value="PP2Cc"/>
    <property type="match status" value="1"/>
</dbReference>
<dbReference type="PROSITE" id="PS00108">
    <property type="entry name" value="PROTEIN_KINASE_ST"/>
    <property type="match status" value="1"/>
</dbReference>
<organism evidence="8">
    <name type="scientific">Acidithiobacillus ferrianus</name>
    <dbReference type="NCBI Taxonomy" id="2678518"/>
    <lineage>
        <taxon>Bacteria</taxon>
        <taxon>Pseudomonadati</taxon>
        <taxon>Pseudomonadota</taxon>
        <taxon>Acidithiobacillia</taxon>
        <taxon>Acidithiobacillales</taxon>
        <taxon>Acidithiobacillaceae</taxon>
        <taxon>Acidithiobacillus</taxon>
    </lineage>
</organism>
<dbReference type="Gene3D" id="3.30.200.20">
    <property type="entry name" value="Phosphorylase Kinase, domain 1"/>
    <property type="match status" value="1"/>
</dbReference>
<keyword evidence="2" id="KW-0808">Transferase</keyword>
<dbReference type="InterPro" id="IPR000719">
    <property type="entry name" value="Prot_kinase_dom"/>
</dbReference>
<keyword evidence="1" id="KW-0723">Serine/threonine-protein kinase</keyword>
<dbReference type="PROSITE" id="PS51746">
    <property type="entry name" value="PPM_2"/>
    <property type="match status" value="1"/>
</dbReference>
<dbReference type="AlphaFoldDB" id="A0A845UCQ7"/>
<evidence type="ECO:0000259" key="7">
    <source>
        <dbReference type="PROSITE" id="PS51746"/>
    </source>
</evidence>
<dbReference type="InterPro" id="IPR001932">
    <property type="entry name" value="PPM-type_phosphatase-like_dom"/>
</dbReference>
<feature type="domain" description="Protein kinase" evidence="6">
    <location>
        <begin position="288"/>
        <end position="514"/>
    </location>
</feature>
<dbReference type="Gene3D" id="3.60.40.10">
    <property type="entry name" value="PPM-type phosphatase domain"/>
    <property type="match status" value="1"/>
</dbReference>
<keyword evidence="5" id="KW-0067">ATP-binding</keyword>
<evidence type="ECO:0000256" key="5">
    <source>
        <dbReference type="ARBA" id="ARBA00022840"/>
    </source>
</evidence>
<dbReference type="SMART" id="SM00220">
    <property type="entry name" value="S_TKc"/>
    <property type="match status" value="1"/>
</dbReference>
<dbReference type="Pfam" id="PF13672">
    <property type="entry name" value="PP2C_2"/>
    <property type="match status" value="1"/>
</dbReference>
<keyword evidence="4 8" id="KW-0418">Kinase</keyword>
<dbReference type="SUPFAM" id="SSF81606">
    <property type="entry name" value="PP2C-like"/>
    <property type="match status" value="1"/>
</dbReference>
<evidence type="ECO:0000256" key="2">
    <source>
        <dbReference type="ARBA" id="ARBA00022679"/>
    </source>
</evidence>
<dbReference type="GO" id="GO:0004674">
    <property type="term" value="F:protein serine/threonine kinase activity"/>
    <property type="evidence" value="ECO:0007669"/>
    <property type="project" value="UniProtKB-KW"/>
</dbReference>
<gene>
    <name evidence="8" type="ORF">GL267_10960</name>
</gene>
<comment type="caution">
    <text evidence="8">The sequence shown here is derived from an EMBL/GenBank/DDBJ whole genome shotgun (WGS) entry which is preliminary data.</text>
</comment>
<dbReference type="SMART" id="SM00331">
    <property type="entry name" value="PP2C_SIG"/>
    <property type="match status" value="1"/>
</dbReference>
<evidence type="ECO:0000313" key="8">
    <source>
        <dbReference type="EMBL" id="NDU43135.1"/>
    </source>
</evidence>
<name>A0A845UCQ7_9PROT</name>
<dbReference type="SUPFAM" id="SSF56112">
    <property type="entry name" value="Protein kinase-like (PK-like)"/>
    <property type="match status" value="1"/>
</dbReference>
<dbReference type="PROSITE" id="PS50011">
    <property type="entry name" value="PROTEIN_KINASE_DOM"/>
    <property type="match status" value="1"/>
</dbReference>
<dbReference type="InterPro" id="IPR036457">
    <property type="entry name" value="PPM-type-like_dom_sf"/>
</dbReference>
<dbReference type="Pfam" id="PF00069">
    <property type="entry name" value="Pkinase"/>
    <property type="match status" value="1"/>
</dbReference>
<dbReference type="RefSeq" id="WP_163098368.1">
    <property type="nucleotide sequence ID" value="NZ_CP127523.1"/>
</dbReference>
<keyword evidence="3" id="KW-0547">Nucleotide-binding</keyword>